<gene>
    <name evidence="1" type="ORF">IF1G_07496</name>
</gene>
<dbReference type="EMBL" id="SPUK01000011">
    <property type="protein sequence ID" value="TQV93764.1"/>
    <property type="molecule type" value="Genomic_DNA"/>
</dbReference>
<evidence type="ECO:0000313" key="2">
    <source>
        <dbReference type="Proteomes" id="UP000315783"/>
    </source>
</evidence>
<dbReference type="Proteomes" id="UP000315783">
    <property type="component" value="Unassembled WGS sequence"/>
</dbReference>
<evidence type="ECO:0000313" key="1">
    <source>
        <dbReference type="EMBL" id="TQV93764.1"/>
    </source>
</evidence>
<protein>
    <submittedName>
        <fullName evidence="1">Uncharacterized protein</fullName>
    </submittedName>
</protein>
<organism evidence="1 2">
    <name type="scientific">Cordyceps javanica</name>
    <dbReference type="NCBI Taxonomy" id="43265"/>
    <lineage>
        <taxon>Eukaryota</taxon>
        <taxon>Fungi</taxon>
        <taxon>Dikarya</taxon>
        <taxon>Ascomycota</taxon>
        <taxon>Pezizomycotina</taxon>
        <taxon>Sordariomycetes</taxon>
        <taxon>Hypocreomycetidae</taxon>
        <taxon>Hypocreales</taxon>
        <taxon>Cordycipitaceae</taxon>
        <taxon>Cordyceps</taxon>
    </lineage>
</organism>
<sequence length="135" mass="14502">MSLGVRLGGARLMAGPPISKSTVAVRRHSNLYGYCPCTQTREAIHCLGGLLRGQLRTDDWLLALGTIDCDYLRTLTSGPLATVSQSSCPVIDHKQLPIAVVPRFIMGTCTGALSYCSRRPVRASGEVLGSTEYGY</sequence>
<accession>A0A545UWC8</accession>
<comment type="caution">
    <text evidence="1">The sequence shown here is derived from an EMBL/GenBank/DDBJ whole genome shotgun (WGS) entry which is preliminary data.</text>
</comment>
<keyword evidence="2" id="KW-1185">Reference proteome</keyword>
<proteinExistence type="predicted"/>
<name>A0A545UWC8_9HYPO</name>
<dbReference type="AlphaFoldDB" id="A0A545UWC8"/>
<reference evidence="1 2" key="1">
    <citation type="journal article" date="2019" name="Appl. Microbiol. Biotechnol.">
        <title>Genome sequence of Isaria javanica and comparative genome analysis insights into family S53 peptidase evolution in fungal entomopathogens.</title>
        <authorList>
            <person name="Lin R."/>
            <person name="Zhang X."/>
            <person name="Xin B."/>
            <person name="Zou M."/>
            <person name="Gao Y."/>
            <person name="Qin F."/>
            <person name="Hu Q."/>
            <person name="Xie B."/>
            <person name="Cheng X."/>
        </authorList>
    </citation>
    <scope>NUCLEOTIDE SEQUENCE [LARGE SCALE GENOMIC DNA]</scope>
    <source>
        <strain evidence="1 2">IJ1G</strain>
    </source>
</reference>